<dbReference type="WBParaSite" id="PS1159_v2.g3305.t1">
    <property type="protein sequence ID" value="PS1159_v2.g3305.t1"/>
    <property type="gene ID" value="PS1159_v2.g3305"/>
</dbReference>
<reference evidence="2" key="1">
    <citation type="submission" date="2022-11" db="UniProtKB">
        <authorList>
            <consortium name="WormBaseParasite"/>
        </authorList>
    </citation>
    <scope>IDENTIFICATION</scope>
</reference>
<sequence>MSAEEAANVIKVDECDRYDEEWTPPFDARDSVLLKTNEKFTDWYDLYDCLGEGKFGKVYRCLEKSTKLELAAKCIRLKRDADKKQVEKEISFMTRMRHKCIAQIYDAFALSSNEVVLIMELVHGGELFDRVVEENYILTETAVAMIVYQICEAIRYIHSHNIIHLDLKPENIMCVTETGNQIKLIDFGLAQYYDGEHDLLFMAGTPEFAAPEVIKFEPLDFHTDMWSVGVIVYILLSGESPFLGDNLALTYFNVERGLWDFCEEFDDNGVSDDARDFIKKLLILDKSKRMLPDDCLQHPWILYHRERARKNRQDESSKIDTTKLRSYVRNKKFRRAVFGVLFINSFFRLFKTLKEKNSSNGIEYVKNMLNAANEQNESGEGSSKGGESIFKKAINMKRKKNAEIDDIAGPSTTTVTTTISSDELEAKTQRLDSGLGEGSTKVSAVEGPEEIPPVMIHIPINETETAKPSREPSPIPTEQSTKNTLNVLDSKSLEKLTSESDDERGDSIKKMKKKKTTSTKISHDSALSPGLVPGLVSPVVVNKNSAPSTTLINSTATTTLEPKASKNVAINNINNEVITTMTSSSSVPSSAAVTTTATATSEEEGGPKPKKIVRKKKIVKPVLTLRDVEVPVMKTKKPKKKSIETILDTPKGSSLESDKKIASESKEELQTMENPETQPIQTLIGRRRGSADKRGGLVGNLLGKFEQNLDTTPPMKFAVSGVVPVKKVTLPAGLPRPPQKSNNPSPQRTSATDVVKVNGLPAKIEKISNETAKIENVTKTEIPMELERKTVSEKRTSIKKKNLKEEHSMADDTITESKKSNTDSYEVGIHSTTKIQEGPEKHSKTSSKALYVNEIKMVEKEKSENKRPEVLQLLAEKNITSTEKLGLKQINSENGVKVLERSLKLKEEENAKALISIKSEKGENVGSAMVIESKKIFETKIGNDGKVESTKVERKQKITAKPPKPTNDFENIKLRKTKNKSFDDLLNDSNSNTSPKKTSNNNVTMIRKKEEKEIPKHFDAVVGSSRSGSVQPRPPHKTKSAMNVIDSTTATTTFLYNNKNNNALIQSHHFKSNSGETASAKSNRFSIELTPEEIEEIQAKERDAYDFGNLRAQLERRVSGDRPVNEFEEWRKAKADGIRSSLHDSTNIKRAMKKWISMDKANRSGE</sequence>
<evidence type="ECO:0000313" key="2">
    <source>
        <dbReference type="WBParaSite" id="PS1159_v2.g3305.t1"/>
    </source>
</evidence>
<protein>
    <submittedName>
        <fullName evidence="2">Protein kinase domain-containing protein</fullName>
    </submittedName>
</protein>
<dbReference type="Proteomes" id="UP000887580">
    <property type="component" value="Unplaced"/>
</dbReference>
<evidence type="ECO:0000313" key="1">
    <source>
        <dbReference type="Proteomes" id="UP000887580"/>
    </source>
</evidence>
<proteinExistence type="predicted"/>
<accession>A0AC35GAZ0</accession>
<organism evidence="1 2">
    <name type="scientific">Panagrolaimus sp. PS1159</name>
    <dbReference type="NCBI Taxonomy" id="55785"/>
    <lineage>
        <taxon>Eukaryota</taxon>
        <taxon>Metazoa</taxon>
        <taxon>Ecdysozoa</taxon>
        <taxon>Nematoda</taxon>
        <taxon>Chromadorea</taxon>
        <taxon>Rhabditida</taxon>
        <taxon>Tylenchina</taxon>
        <taxon>Panagrolaimomorpha</taxon>
        <taxon>Panagrolaimoidea</taxon>
        <taxon>Panagrolaimidae</taxon>
        <taxon>Panagrolaimus</taxon>
    </lineage>
</organism>
<name>A0AC35GAZ0_9BILA</name>